<proteinExistence type="predicted"/>
<dbReference type="InterPro" id="IPR017452">
    <property type="entry name" value="GPCR_Rhodpsn_7TM"/>
</dbReference>
<evidence type="ECO:0000256" key="6">
    <source>
        <dbReference type="SAM" id="Phobius"/>
    </source>
</evidence>
<protein>
    <submittedName>
        <fullName evidence="9">Uncharacterized protein LOC116286236</fullName>
    </submittedName>
</protein>
<keyword evidence="5 6" id="KW-0472">Membrane</keyword>
<feature type="transmembrane region" description="Helical" evidence="6">
    <location>
        <begin position="241"/>
        <end position="268"/>
    </location>
</feature>
<name>A0A6P8H7Z1_ACTTE</name>
<feature type="domain" description="G-protein coupled receptors family 1 profile" evidence="7">
    <location>
        <begin position="56"/>
        <end position="294"/>
    </location>
</feature>
<keyword evidence="4 6" id="KW-1133">Transmembrane helix</keyword>
<evidence type="ECO:0000256" key="1">
    <source>
        <dbReference type="ARBA" id="ARBA00004651"/>
    </source>
</evidence>
<evidence type="ECO:0000313" key="9">
    <source>
        <dbReference type="RefSeq" id="XP_031548560.1"/>
    </source>
</evidence>
<dbReference type="KEGG" id="aten:116286236"/>
<organism evidence="8 9">
    <name type="scientific">Actinia tenebrosa</name>
    <name type="common">Australian red waratah sea anemone</name>
    <dbReference type="NCBI Taxonomy" id="6105"/>
    <lineage>
        <taxon>Eukaryota</taxon>
        <taxon>Metazoa</taxon>
        <taxon>Cnidaria</taxon>
        <taxon>Anthozoa</taxon>
        <taxon>Hexacorallia</taxon>
        <taxon>Actiniaria</taxon>
        <taxon>Actiniidae</taxon>
        <taxon>Actinia</taxon>
    </lineage>
</organism>
<evidence type="ECO:0000259" key="7">
    <source>
        <dbReference type="PROSITE" id="PS50262"/>
    </source>
</evidence>
<dbReference type="GO" id="GO:0004930">
    <property type="term" value="F:G protein-coupled receptor activity"/>
    <property type="evidence" value="ECO:0007669"/>
    <property type="project" value="InterPro"/>
</dbReference>
<evidence type="ECO:0000313" key="8">
    <source>
        <dbReference type="Proteomes" id="UP000515163"/>
    </source>
</evidence>
<dbReference type="Pfam" id="PF00001">
    <property type="entry name" value="7tm_1"/>
    <property type="match status" value="1"/>
</dbReference>
<dbReference type="PRINTS" id="PR00237">
    <property type="entry name" value="GPCRRHODOPSN"/>
</dbReference>
<dbReference type="RefSeq" id="XP_031548560.1">
    <property type="nucleotide sequence ID" value="XM_031692700.1"/>
</dbReference>
<dbReference type="AlphaFoldDB" id="A0A6P8H7Z1"/>
<dbReference type="InterPro" id="IPR000276">
    <property type="entry name" value="GPCR_Rhodpsn"/>
</dbReference>
<keyword evidence="3 6" id="KW-0812">Transmembrane</keyword>
<evidence type="ECO:0000256" key="5">
    <source>
        <dbReference type="ARBA" id="ARBA00023136"/>
    </source>
</evidence>
<sequence>MVSNDFLENNLTTSSSLPLAVNNSNSSRSSLDKHYINILISSIVINGLVSTIATFLNCLIILTFFRTSSLRETPANVLILGLAIADFGVAIFSQPAFCIVRIANLRQDSLLFRSADTAFVASFSLFGYVSLSTYTLITVDRSIFGCSPSLAIQRAYHLSMCALNVISFFKISQVIRKHSQQIQAQQQSLQQSIDMPRYKKSVNTMYYVIVIRKHSQQIHAQQQSLQQSINMPRYKKSVNTLFYVIGSFLFSYVTMGLAFFSFLVVGYMSLEVRIMFKVANTLVLCNGLLNPIIYCWRIEDIRKAALQLVRGRENDVSQLT</sequence>
<dbReference type="GO" id="GO:0005886">
    <property type="term" value="C:plasma membrane"/>
    <property type="evidence" value="ECO:0007669"/>
    <property type="project" value="UniProtKB-SubCell"/>
</dbReference>
<dbReference type="SUPFAM" id="SSF81321">
    <property type="entry name" value="Family A G protein-coupled receptor-like"/>
    <property type="match status" value="1"/>
</dbReference>
<keyword evidence="8" id="KW-1185">Reference proteome</keyword>
<evidence type="ECO:0000256" key="4">
    <source>
        <dbReference type="ARBA" id="ARBA00022989"/>
    </source>
</evidence>
<keyword evidence="2" id="KW-1003">Cell membrane</keyword>
<dbReference type="Proteomes" id="UP000515163">
    <property type="component" value="Unplaced"/>
</dbReference>
<feature type="transmembrane region" description="Helical" evidence="6">
    <location>
        <begin position="35"/>
        <end position="65"/>
    </location>
</feature>
<evidence type="ECO:0000256" key="2">
    <source>
        <dbReference type="ARBA" id="ARBA00022475"/>
    </source>
</evidence>
<evidence type="ECO:0000256" key="3">
    <source>
        <dbReference type="ARBA" id="ARBA00022692"/>
    </source>
</evidence>
<gene>
    <name evidence="9" type="primary">LOC116286236</name>
</gene>
<dbReference type="InParanoid" id="A0A6P8H7Z1"/>
<feature type="transmembrane region" description="Helical" evidence="6">
    <location>
        <begin position="110"/>
        <end position="131"/>
    </location>
</feature>
<dbReference type="PROSITE" id="PS50262">
    <property type="entry name" value="G_PROTEIN_RECEP_F1_2"/>
    <property type="match status" value="1"/>
</dbReference>
<dbReference type="PANTHER" id="PTHR22750">
    <property type="entry name" value="G-PROTEIN COUPLED RECEPTOR"/>
    <property type="match status" value="1"/>
</dbReference>
<comment type="subcellular location">
    <subcellularLocation>
        <location evidence="1">Cell membrane</location>
        <topology evidence="1">Multi-pass membrane protein</topology>
    </subcellularLocation>
</comment>
<feature type="transmembrane region" description="Helical" evidence="6">
    <location>
        <begin position="274"/>
        <end position="296"/>
    </location>
</feature>
<dbReference type="CDD" id="cd00637">
    <property type="entry name" value="7tm_classA_rhodopsin-like"/>
    <property type="match status" value="1"/>
</dbReference>
<dbReference type="SMART" id="SM01381">
    <property type="entry name" value="7TM_GPCR_Srsx"/>
    <property type="match status" value="1"/>
</dbReference>
<dbReference type="Gene3D" id="1.20.1070.10">
    <property type="entry name" value="Rhodopsin 7-helix transmembrane proteins"/>
    <property type="match status" value="2"/>
</dbReference>
<reference evidence="9" key="1">
    <citation type="submission" date="2025-08" db="UniProtKB">
        <authorList>
            <consortium name="RefSeq"/>
        </authorList>
    </citation>
    <scope>IDENTIFICATION</scope>
    <source>
        <tissue evidence="9">Tentacle</tissue>
    </source>
</reference>
<dbReference type="OrthoDB" id="6376512at2759"/>
<feature type="transmembrane region" description="Helical" evidence="6">
    <location>
        <begin position="77"/>
        <end position="98"/>
    </location>
</feature>
<dbReference type="GeneID" id="116286236"/>
<accession>A0A6P8H7Z1</accession>